<evidence type="ECO:0000256" key="4">
    <source>
        <dbReference type="ARBA" id="ARBA00022946"/>
    </source>
</evidence>
<dbReference type="OrthoDB" id="9799572at2"/>
<keyword evidence="8" id="KW-1185">Reference proteome</keyword>
<dbReference type="Proteomes" id="UP000242561">
    <property type="component" value="Chromosome"/>
</dbReference>
<evidence type="ECO:0000256" key="1">
    <source>
        <dbReference type="ARBA" id="ARBA00004370"/>
    </source>
</evidence>
<dbReference type="EMBL" id="CP018154">
    <property type="protein sequence ID" value="APG62511.1"/>
    <property type="molecule type" value="Genomic_DNA"/>
</dbReference>
<proteinExistence type="predicted"/>
<evidence type="ECO:0000256" key="2">
    <source>
        <dbReference type="ARBA" id="ARBA00022448"/>
    </source>
</evidence>
<dbReference type="GO" id="GO:0016020">
    <property type="term" value="C:membrane"/>
    <property type="evidence" value="ECO:0007669"/>
    <property type="project" value="UniProtKB-SubCell"/>
</dbReference>
<sequence>MPAQIVKKATIYQRPKNAMQSGKARMSDWVLEFPQNEKRHADPLMGWSGSGDTQVQVQLNFPNLAAAQDYAARKGIKADVVASPAHKLKIQAYSDNFR</sequence>
<protein>
    <submittedName>
        <fullName evidence="7">ETC complex I subunit</fullName>
    </submittedName>
</protein>
<evidence type="ECO:0000256" key="3">
    <source>
        <dbReference type="ARBA" id="ARBA00022660"/>
    </source>
</evidence>
<keyword evidence="4" id="KW-0809">Transit peptide</keyword>
<keyword evidence="6" id="KW-0472">Membrane</keyword>
<dbReference type="Gene3D" id="3.30.160.190">
    <property type="entry name" value="atu1810 like domain"/>
    <property type="match status" value="1"/>
</dbReference>
<evidence type="ECO:0000256" key="5">
    <source>
        <dbReference type="ARBA" id="ARBA00022982"/>
    </source>
</evidence>
<keyword evidence="2" id="KW-0813">Transport</keyword>
<dbReference type="RefSeq" id="WP_072559163.1">
    <property type="nucleotide sequence ID" value="NZ_CP018154.1"/>
</dbReference>
<dbReference type="STRING" id="1913578.LPB140_06625"/>
<gene>
    <name evidence="7" type="ORF">LPB140_06625</name>
</gene>
<dbReference type="Pfam" id="PF04800">
    <property type="entry name" value="NDUS4"/>
    <property type="match status" value="1"/>
</dbReference>
<accession>A0A1L3JBK5</accession>
<dbReference type="InterPro" id="IPR038532">
    <property type="entry name" value="NDUFS4-like_sf"/>
</dbReference>
<dbReference type="GO" id="GO:0022900">
    <property type="term" value="P:electron transport chain"/>
    <property type="evidence" value="ECO:0007669"/>
    <property type="project" value="InterPro"/>
</dbReference>
<dbReference type="KEGG" id="sphl:LPB140_06625"/>
<comment type="subcellular location">
    <subcellularLocation>
        <location evidence="1">Membrane</location>
    </subcellularLocation>
</comment>
<keyword evidence="3" id="KW-0679">Respiratory chain</keyword>
<dbReference type="AlphaFoldDB" id="A0A1L3JBK5"/>
<name>A0A1L3JBK5_9SPHN</name>
<organism evidence="7 8">
    <name type="scientific">Sphingorhabdus lutea</name>
    <dbReference type="NCBI Taxonomy" id="1913578"/>
    <lineage>
        <taxon>Bacteria</taxon>
        <taxon>Pseudomonadati</taxon>
        <taxon>Pseudomonadota</taxon>
        <taxon>Alphaproteobacteria</taxon>
        <taxon>Sphingomonadales</taxon>
        <taxon>Sphingomonadaceae</taxon>
        <taxon>Sphingorhabdus</taxon>
    </lineage>
</organism>
<dbReference type="InterPro" id="IPR006885">
    <property type="entry name" value="NADH_UbQ_FeS_4_mit-like"/>
</dbReference>
<reference evidence="7 8" key="1">
    <citation type="submission" date="2016-11" db="EMBL/GenBank/DDBJ databases">
        <title>Sphingorhabdus sp. LPB0140, isolated from marine environment.</title>
        <authorList>
            <person name="Kim E."/>
            <person name="Yi H."/>
        </authorList>
    </citation>
    <scope>NUCLEOTIDE SEQUENCE [LARGE SCALE GENOMIC DNA]</scope>
    <source>
        <strain evidence="7 8">LPB0140</strain>
    </source>
</reference>
<keyword evidence="5" id="KW-0249">Electron transport</keyword>
<evidence type="ECO:0000256" key="6">
    <source>
        <dbReference type="ARBA" id="ARBA00023136"/>
    </source>
</evidence>
<evidence type="ECO:0000313" key="7">
    <source>
        <dbReference type="EMBL" id="APG62511.1"/>
    </source>
</evidence>
<evidence type="ECO:0000313" key="8">
    <source>
        <dbReference type="Proteomes" id="UP000242561"/>
    </source>
</evidence>